<dbReference type="GO" id="GO:0003677">
    <property type="term" value="F:DNA binding"/>
    <property type="evidence" value="ECO:0007669"/>
    <property type="project" value="TreeGrafter"/>
</dbReference>
<sequence>MTTETTKLKSKLDSLNASLDVLESTLSPLFEQTLPETTVALAPIEQAKLQTLLPYIVYDLVFIYLKSKGIDPKTHPVVGELARVRKYFDKISSAENPETQRTTIDKGAATRFIKHAITQSKISEAAPDATAEAEPSTFVPVKVTTRMKERSEYEAELRMRGDASSSEDEIEVIDAPPDGAPSSSSAKGKGKAKEVVEEPVAAGTKRRRPVVDPFAGYGDEPAPGQTAEPAEVKTPKKAKKKASKSAEATPQPSTEETDQADKKRRKKEKKKAKEATEGEDTPPPKKKAKK</sequence>
<dbReference type="EMBL" id="JAWWNJ010000001">
    <property type="protein sequence ID" value="KAK7063770.1"/>
    <property type="molecule type" value="Genomic_DNA"/>
</dbReference>
<evidence type="ECO:0000256" key="5">
    <source>
        <dbReference type="ARBA" id="ARBA00023242"/>
    </source>
</evidence>
<dbReference type="PANTHER" id="PTHR15341">
    <property type="entry name" value="SUN-COR STEROID HORMONE RECEPTOR CO-REPRESSOR"/>
    <property type="match status" value="1"/>
</dbReference>
<dbReference type="GO" id="GO:0005730">
    <property type="term" value="C:nucleolus"/>
    <property type="evidence" value="ECO:0007669"/>
    <property type="project" value="TreeGrafter"/>
</dbReference>
<feature type="compositionally biased region" description="Low complexity" evidence="7">
    <location>
        <begin position="174"/>
        <end position="187"/>
    </location>
</feature>
<evidence type="ECO:0000256" key="4">
    <source>
        <dbReference type="ARBA" id="ARBA00022884"/>
    </source>
</evidence>
<name>A0AAW0EHE0_9AGAR</name>
<gene>
    <name evidence="8" type="ORF">R3P38DRAFT_3339234</name>
</gene>
<keyword evidence="9" id="KW-1185">Reference proteome</keyword>
<keyword evidence="4 6" id="KW-0694">RNA-binding</keyword>
<proteinExistence type="inferred from homology"/>
<dbReference type="Proteomes" id="UP001362999">
    <property type="component" value="Unassembled WGS sequence"/>
</dbReference>
<organism evidence="8 9">
    <name type="scientific">Favolaschia claudopus</name>
    <dbReference type="NCBI Taxonomy" id="2862362"/>
    <lineage>
        <taxon>Eukaryota</taxon>
        <taxon>Fungi</taxon>
        <taxon>Dikarya</taxon>
        <taxon>Basidiomycota</taxon>
        <taxon>Agaricomycotina</taxon>
        <taxon>Agaricomycetes</taxon>
        <taxon>Agaricomycetidae</taxon>
        <taxon>Agaricales</taxon>
        <taxon>Marasmiineae</taxon>
        <taxon>Mycenaceae</taxon>
        <taxon>Favolaschia</taxon>
    </lineage>
</organism>
<comment type="subcellular location">
    <subcellularLocation>
        <location evidence="1 6">Nucleus</location>
    </subcellularLocation>
</comment>
<comment type="function">
    <text evidence="6">Required for exosome-dependent processing of pre-rRNA and small nucleolar RNA (snRNA) precursors. Involved in processing of 35S pre-rRNA at the A0, A1 and A2 sites.</text>
</comment>
<dbReference type="InterPro" id="IPR007146">
    <property type="entry name" value="Sas10/Utp3/C1D"/>
</dbReference>
<evidence type="ECO:0000313" key="8">
    <source>
        <dbReference type="EMBL" id="KAK7063770.1"/>
    </source>
</evidence>
<dbReference type="PANTHER" id="PTHR15341:SF3">
    <property type="entry name" value="NUCLEAR NUCLEIC ACID-BINDING PROTEIN C1D"/>
    <property type="match status" value="1"/>
</dbReference>
<dbReference type="GO" id="GO:0003723">
    <property type="term" value="F:RNA binding"/>
    <property type="evidence" value="ECO:0007669"/>
    <property type="project" value="UniProtKB-UniRule"/>
</dbReference>
<dbReference type="GO" id="GO:0010468">
    <property type="term" value="P:regulation of gene expression"/>
    <property type="evidence" value="ECO:0007669"/>
    <property type="project" value="TreeGrafter"/>
</dbReference>
<keyword evidence="5 6" id="KW-0539">Nucleus</keyword>
<feature type="compositionally biased region" description="Basic and acidic residues" evidence="7">
    <location>
        <begin position="152"/>
        <end position="161"/>
    </location>
</feature>
<reference evidence="8 9" key="1">
    <citation type="journal article" date="2024" name="J Genomics">
        <title>Draft genome sequencing and assembly of Favolaschia claudopus CIRM-BRFM 2984 isolated from oak limbs.</title>
        <authorList>
            <person name="Navarro D."/>
            <person name="Drula E."/>
            <person name="Chaduli D."/>
            <person name="Cazenave R."/>
            <person name="Ahrendt S."/>
            <person name="Wang J."/>
            <person name="Lipzen A."/>
            <person name="Daum C."/>
            <person name="Barry K."/>
            <person name="Grigoriev I.V."/>
            <person name="Favel A."/>
            <person name="Rosso M.N."/>
            <person name="Martin F."/>
        </authorList>
    </citation>
    <scope>NUCLEOTIDE SEQUENCE [LARGE SCALE GENOMIC DNA]</scope>
    <source>
        <strain evidence="8 9">CIRM-BRFM 2984</strain>
    </source>
</reference>
<dbReference type="AlphaFoldDB" id="A0AAW0EHE0"/>
<comment type="similarity">
    <text evidence="2 6">Belongs to the C1D family.</text>
</comment>
<comment type="caution">
    <text evidence="8">The sequence shown here is derived from an EMBL/GenBank/DDBJ whole genome shotgun (WGS) entry which is preliminary data.</text>
</comment>
<evidence type="ECO:0000256" key="7">
    <source>
        <dbReference type="SAM" id="MobiDB-lite"/>
    </source>
</evidence>
<dbReference type="Pfam" id="PF04000">
    <property type="entry name" value="Sas10_Utp3"/>
    <property type="match status" value="1"/>
</dbReference>
<dbReference type="GO" id="GO:0000178">
    <property type="term" value="C:exosome (RNase complex)"/>
    <property type="evidence" value="ECO:0007669"/>
    <property type="project" value="TreeGrafter"/>
</dbReference>
<evidence type="ECO:0000313" key="9">
    <source>
        <dbReference type="Proteomes" id="UP001362999"/>
    </source>
</evidence>
<evidence type="ECO:0000256" key="3">
    <source>
        <dbReference type="ARBA" id="ARBA00022552"/>
    </source>
</evidence>
<feature type="region of interest" description="Disordered" evidence="7">
    <location>
        <begin position="152"/>
        <end position="290"/>
    </location>
</feature>
<keyword evidence="3 6" id="KW-0698">rRNA processing</keyword>
<dbReference type="GO" id="GO:0000460">
    <property type="term" value="P:maturation of 5.8S rRNA"/>
    <property type="evidence" value="ECO:0007669"/>
    <property type="project" value="TreeGrafter"/>
</dbReference>
<evidence type="ECO:0000256" key="1">
    <source>
        <dbReference type="ARBA" id="ARBA00004123"/>
    </source>
</evidence>
<accession>A0AAW0EHE0</accession>
<evidence type="ECO:0000256" key="2">
    <source>
        <dbReference type="ARBA" id="ARBA00009154"/>
    </source>
</evidence>
<evidence type="ECO:0000256" key="6">
    <source>
        <dbReference type="RuleBase" id="RU368003"/>
    </source>
</evidence>
<protein>
    <recommendedName>
        <fullName evidence="6">Exosome complex protein</fullName>
    </recommendedName>
</protein>
<dbReference type="InterPro" id="IPR011082">
    <property type="entry name" value="Exosome-assoc_fac/DNA_repair"/>
</dbReference>